<dbReference type="EMBL" id="JBHLUD010000010">
    <property type="protein sequence ID" value="MFC0545892.1"/>
    <property type="molecule type" value="Genomic_DNA"/>
</dbReference>
<evidence type="ECO:0000313" key="3">
    <source>
        <dbReference type="Proteomes" id="UP001589810"/>
    </source>
</evidence>
<protein>
    <recommendedName>
        <fullName evidence="4">Spore-associated protein A</fullName>
    </recommendedName>
</protein>
<keyword evidence="1" id="KW-0732">Signal</keyword>
<evidence type="ECO:0000313" key="2">
    <source>
        <dbReference type="EMBL" id="MFC0545892.1"/>
    </source>
</evidence>
<dbReference type="Proteomes" id="UP001589810">
    <property type="component" value="Unassembled WGS sequence"/>
</dbReference>
<dbReference type="RefSeq" id="WP_273943572.1">
    <property type="nucleotide sequence ID" value="NZ_CP097263.1"/>
</dbReference>
<name>A0ABV6N0Q6_9PSEU</name>
<gene>
    <name evidence="2" type="ORF">ACFFH7_30555</name>
</gene>
<accession>A0ABV6N0Q6</accession>
<evidence type="ECO:0000256" key="1">
    <source>
        <dbReference type="SAM" id="SignalP"/>
    </source>
</evidence>
<evidence type="ECO:0008006" key="4">
    <source>
        <dbReference type="Google" id="ProtNLM"/>
    </source>
</evidence>
<keyword evidence="3" id="KW-1185">Reference proteome</keyword>
<feature type="chain" id="PRO_5045808859" description="Spore-associated protein A" evidence="1">
    <location>
        <begin position="22"/>
        <end position="133"/>
    </location>
</feature>
<proteinExistence type="predicted"/>
<reference evidence="2 3" key="1">
    <citation type="submission" date="2024-09" db="EMBL/GenBank/DDBJ databases">
        <authorList>
            <person name="Sun Q."/>
            <person name="Mori K."/>
        </authorList>
    </citation>
    <scope>NUCLEOTIDE SEQUENCE [LARGE SCALE GENOMIC DNA]</scope>
    <source>
        <strain evidence="2 3">TBRC 1432</strain>
    </source>
</reference>
<feature type="signal peptide" evidence="1">
    <location>
        <begin position="1"/>
        <end position="21"/>
    </location>
</feature>
<sequence length="133" mass="13927">MNKLIATAGIAAALASTVAFAAPASAATNPYTPTGVCGSSYHVIDQHALSGATVYLMYNGSWNCVVTIKTSDVGTRTDISAMLETQTNPPGSYDDPGKYEYYASGAGPARGHCVKWGGMSRDDIWLSGWEHCG</sequence>
<comment type="caution">
    <text evidence="2">The sequence shown here is derived from an EMBL/GenBank/DDBJ whole genome shotgun (WGS) entry which is preliminary data.</text>
</comment>
<organism evidence="2 3">
    <name type="scientific">Kutzneria chonburiensis</name>
    <dbReference type="NCBI Taxonomy" id="1483604"/>
    <lineage>
        <taxon>Bacteria</taxon>
        <taxon>Bacillati</taxon>
        <taxon>Actinomycetota</taxon>
        <taxon>Actinomycetes</taxon>
        <taxon>Pseudonocardiales</taxon>
        <taxon>Pseudonocardiaceae</taxon>
        <taxon>Kutzneria</taxon>
    </lineage>
</organism>